<evidence type="ECO:0000259" key="20">
    <source>
        <dbReference type="Pfam" id="PF13807"/>
    </source>
</evidence>
<dbReference type="Pfam" id="PF13614">
    <property type="entry name" value="AAA_31"/>
    <property type="match status" value="1"/>
</dbReference>
<feature type="coiled-coil region" evidence="16">
    <location>
        <begin position="302"/>
        <end position="389"/>
    </location>
</feature>
<comment type="subcellular location">
    <subcellularLocation>
        <location evidence="1">Cell inner membrane</location>
        <topology evidence="1">Multi-pass membrane protein</topology>
    </subcellularLocation>
</comment>
<evidence type="ECO:0000256" key="7">
    <source>
        <dbReference type="ARBA" id="ARBA00022679"/>
    </source>
</evidence>
<evidence type="ECO:0000256" key="3">
    <source>
        <dbReference type="ARBA" id="ARBA00008883"/>
    </source>
</evidence>
<proteinExistence type="inferred from homology"/>
<organism evidence="21 22">
    <name type="scientific">Rhizobium herbae</name>
    <dbReference type="NCBI Taxonomy" id="508661"/>
    <lineage>
        <taxon>Bacteria</taxon>
        <taxon>Pseudomonadati</taxon>
        <taxon>Pseudomonadota</taxon>
        <taxon>Alphaproteobacteria</taxon>
        <taxon>Hyphomicrobiales</taxon>
        <taxon>Rhizobiaceae</taxon>
        <taxon>Rhizobium/Agrobacterium group</taxon>
        <taxon>Rhizobium</taxon>
    </lineage>
</organism>
<feature type="coiled-coil region" evidence="16">
    <location>
        <begin position="192"/>
        <end position="260"/>
    </location>
</feature>
<sequence>MEAEIDLKGILGLIRRQLWLILSTIAAILVLTIIVTYSLTPKYTATSLVLVDTSTKNLLDSDNVLSNPNADNSRVESEVGILKSDHILLNVVSENNLVSDSEFGIGVSLKDRILSWLRIPLPPAPSGEAALSRVLTAFKSAVTVSRSGLTYLITVGVVSRDPEKAAKLANSMSETYIREQINAKIAVTLTKRDSIQKQAEAANAAIVENERNFDAYITSNINRLEKQTNSHGLTTLRAELEKVNRESASMLDRIESLQKSLQAQDFSTLVTQLGSDAVNALQRQREGLATRIAAAGDRSTEAIGLREELAKLDKSLANAASQEVNTLQQSVNNYQQQANEVRQKIRSTVLQSNLPPEVLTEIYSLQQSSEIARNQYQTLLSRLQELDAQASLQLPDSRVVSAALTPTLPSFPNSKLILGLSLIVSIGIGTGLAILREYFIGGFVSENQIEAVLKVPLSAIAPRQASDDHHKLASPNSSLSDLMVTAPLTLFSESVRRLRLTLDQQERKDPAPKRQDADEGKIIMVSSALPAEGKSTMALSLARAYALTGKRTLLIDCDLRKPSVNKHLNLEPNHDFIDYLRQDRNSATLTSLIMRDPLSNLTVLLGGRRSDVATDELVMSEKMGRILASARKHFDYVILDTPPIEPVVDGLYLSRHADMIVFVIKWASTSQSSAKRAVAALKENKNPDAGIVTLLNQQDRTKMSGNYSYSGYYTE</sequence>
<dbReference type="InterPro" id="IPR032807">
    <property type="entry name" value="GNVR"/>
</dbReference>
<keyword evidence="22" id="KW-1185">Reference proteome</keyword>
<evidence type="ECO:0000256" key="14">
    <source>
        <dbReference type="ARBA" id="ARBA00023137"/>
    </source>
</evidence>
<keyword evidence="7" id="KW-0808">Transferase</keyword>
<dbReference type="Gene3D" id="3.40.50.300">
    <property type="entry name" value="P-loop containing nucleotide triphosphate hydrolases"/>
    <property type="match status" value="1"/>
</dbReference>
<comment type="caution">
    <text evidence="21">The sequence shown here is derived from an EMBL/GenBank/DDBJ whole genome shotgun (WGS) entry which is preliminary data.</text>
</comment>
<dbReference type="InterPro" id="IPR003856">
    <property type="entry name" value="LPS_length_determ_N"/>
</dbReference>
<dbReference type="PANTHER" id="PTHR32309">
    <property type="entry name" value="TYROSINE-PROTEIN KINASE"/>
    <property type="match status" value="1"/>
</dbReference>
<protein>
    <recommendedName>
        <fullName evidence="4">non-specific protein-tyrosine kinase</fullName>
        <ecNumber evidence="4">2.7.10.2</ecNumber>
    </recommendedName>
</protein>
<dbReference type="PANTHER" id="PTHR32309:SF13">
    <property type="entry name" value="FERRIC ENTEROBACTIN TRANSPORT PROTEIN FEPE"/>
    <property type="match status" value="1"/>
</dbReference>
<keyword evidence="14" id="KW-0829">Tyrosine-protein kinase</keyword>
<comment type="similarity">
    <text evidence="3">Belongs to the etk/wzc family.</text>
</comment>
<keyword evidence="11" id="KW-0067">ATP-binding</keyword>
<comment type="catalytic activity">
    <reaction evidence="15">
        <text>L-tyrosyl-[protein] + ATP = O-phospho-L-tyrosyl-[protein] + ADP + H(+)</text>
        <dbReference type="Rhea" id="RHEA:10596"/>
        <dbReference type="Rhea" id="RHEA-COMP:10136"/>
        <dbReference type="Rhea" id="RHEA-COMP:20101"/>
        <dbReference type="ChEBI" id="CHEBI:15378"/>
        <dbReference type="ChEBI" id="CHEBI:30616"/>
        <dbReference type="ChEBI" id="CHEBI:46858"/>
        <dbReference type="ChEBI" id="CHEBI:61978"/>
        <dbReference type="ChEBI" id="CHEBI:456216"/>
        <dbReference type="EC" id="2.7.10.2"/>
    </reaction>
</comment>
<dbReference type="Pfam" id="PF02706">
    <property type="entry name" value="Wzz"/>
    <property type="match status" value="1"/>
</dbReference>
<evidence type="ECO:0000256" key="12">
    <source>
        <dbReference type="ARBA" id="ARBA00022989"/>
    </source>
</evidence>
<evidence type="ECO:0000256" key="10">
    <source>
        <dbReference type="ARBA" id="ARBA00022777"/>
    </source>
</evidence>
<evidence type="ECO:0000256" key="13">
    <source>
        <dbReference type="ARBA" id="ARBA00023136"/>
    </source>
</evidence>
<evidence type="ECO:0000256" key="5">
    <source>
        <dbReference type="ARBA" id="ARBA00022475"/>
    </source>
</evidence>
<feature type="domain" description="AAA" evidence="19">
    <location>
        <begin position="521"/>
        <end position="666"/>
    </location>
</feature>
<evidence type="ECO:0000256" key="16">
    <source>
        <dbReference type="SAM" id="Coils"/>
    </source>
</evidence>
<dbReference type="CDD" id="cd05387">
    <property type="entry name" value="BY-kinase"/>
    <property type="match status" value="1"/>
</dbReference>
<keyword evidence="16" id="KW-0175">Coiled coil</keyword>
<dbReference type="Proteomes" id="UP000757604">
    <property type="component" value="Unassembled WGS sequence"/>
</dbReference>
<keyword evidence="13 17" id="KW-0472">Membrane</keyword>
<evidence type="ECO:0000256" key="2">
    <source>
        <dbReference type="ARBA" id="ARBA00007316"/>
    </source>
</evidence>
<dbReference type="Pfam" id="PF13807">
    <property type="entry name" value="GNVR"/>
    <property type="match status" value="1"/>
</dbReference>
<dbReference type="InterPro" id="IPR050445">
    <property type="entry name" value="Bact_polysacc_biosynth/exp"/>
</dbReference>
<keyword evidence="5" id="KW-1003">Cell membrane</keyword>
<accession>A0ABS7H7L2</accession>
<evidence type="ECO:0000313" key="21">
    <source>
        <dbReference type="EMBL" id="MBW9063232.1"/>
    </source>
</evidence>
<evidence type="ECO:0000256" key="6">
    <source>
        <dbReference type="ARBA" id="ARBA00022519"/>
    </source>
</evidence>
<feature type="domain" description="Tyrosine-protein kinase G-rich" evidence="20">
    <location>
        <begin position="364"/>
        <end position="437"/>
    </location>
</feature>
<dbReference type="InterPro" id="IPR027417">
    <property type="entry name" value="P-loop_NTPase"/>
</dbReference>
<dbReference type="EMBL" id="JAEUAO010000002">
    <property type="protein sequence ID" value="MBW9063232.1"/>
    <property type="molecule type" value="Genomic_DNA"/>
</dbReference>
<dbReference type="SUPFAM" id="SSF52540">
    <property type="entry name" value="P-loop containing nucleoside triphosphate hydrolases"/>
    <property type="match status" value="1"/>
</dbReference>
<keyword evidence="9" id="KW-0547">Nucleotide-binding</keyword>
<evidence type="ECO:0000256" key="9">
    <source>
        <dbReference type="ARBA" id="ARBA00022741"/>
    </source>
</evidence>
<evidence type="ECO:0000256" key="4">
    <source>
        <dbReference type="ARBA" id="ARBA00011903"/>
    </source>
</evidence>
<evidence type="ECO:0000256" key="15">
    <source>
        <dbReference type="ARBA" id="ARBA00051245"/>
    </source>
</evidence>
<keyword evidence="10" id="KW-0418">Kinase</keyword>
<evidence type="ECO:0000313" key="22">
    <source>
        <dbReference type="Proteomes" id="UP000757604"/>
    </source>
</evidence>
<evidence type="ECO:0000256" key="8">
    <source>
        <dbReference type="ARBA" id="ARBA00022692"/>
    </source>
</evidence>
<evidence type="ECO:0000259" key="18">
    <source>
        <dbReference type="Pfam" id="PF02706"/>
    </source>
</evidence>
<name>A0ABS7H7L2_9HYPH</name>
<evidence type="ECO:0000256" key="1">
    <source>
        <dbReference type="ARBA" id="ARBA00004429"/>
    </source>
</evidence>
<evidence type="ECO:0000256" key="11">
    <source>
        <dbReference type="ARBA" id="ARBA00022840"/>
    </source>
</evidence>
<dbReference type="RefSeq" id="WP_220371298.1">
    <property type="nucleotide sequence ID" value="NZ_JAEUAO010000002.1"/>
</dbReference>
<comment type="similarity">
    <text evidence="2">Belongs to the CpsD/CapB family.</text>
</comment>
<keyword evidence="12 17" id="KW-1133">Transmembrane helix</keyword>
<gene>
    <name evidence="21" type="ORF">JNB71_07865</name>
</gene>
<dbReference type="EC" id="2.7.10.2" evidence="4"/>
<keyword evidence="8 17" id="KW-0812">Transmembrane</keyword>
<dbReference type="InterPro" id="IPR005702">
    <property type="entry name" value="Wzc-like_C"/>
</dbReference>
<evidence type="ECO:0000256" key="17">
    <source>
        <dbReference type="SAM" id="Phobius"/>
    </source>
</evidence>
<evidence type="ECO:0000259" key="19">
    <source>
        <dbReference type="Pfam" id="PF13614"/>
    </source>
</evidence>
<reference evidence="21 22" key="1">
    <citation type="journal article" date="2021" name="MBio">
        <title>Poor Competitiveness of Bradyrhizobium in Pigeon Pea Root Colonization in Indian Soils.</title>
        <authorList>
            <person name="Chalasani D."/>
            <person name="Basu A."/>
            <person name="Pullabhotla S.V.S.R.N."/>
            <person name="Jorrin B."/>
            <person name="Neal A.L."/>
            <person name="Poole P.S."/>
            <person name="Podile A.R."/>
            <person name="Tkacz A."/>
        </authorList>
    </citation>
    <scope>NUCLEOTIDE SEQUENCE [LARGE SCALE GENOMIC DNA]</scope>
    <source>
        <strain evidence="21 22">HU44</strain>
    </source>
</reference>
<dbReference type="InterPro" id="IPR025669">
    <property type="entry name" value="AAA_dom"/>
</dbReference>
<feature type="domain" description="Polysaccharide chain length determinant N-terminal" evidence="18">
    <location>
        <begin position="4"/>
        <end position="94"/>
    </location>
</feature>
<keyword evidence="6" id="KW-0997">Cell inner membrane</keyword>
<feature type="transmembrane region" description="Helical" evidence="17">
    <location>
        <begin position="18"/>
        <end position="39"/>
    </location>
</feature>